<reference evidence="13 14" key="1">
    <citation type="submission" date="2016-07" db="EMBL/GenBank/DDBJ databases">
        <title>Pervasive Adenine N6-methylation of Active Genes in Fungi.</title>
        <authorList>
            <consortium name="DOE Joint Genome Institute"/>
            <person name="Mondo S.J."/>
            <person name="Dannebaum R.O."/>
            <person name="Kuo R.C."/>
            <person name="Labutti K."/>
            <person name="Haridas S."/>
            <person name="Kuo A."/>
            <person name="Salamov A."/>
            <person name="Ahrendt S.R."/>
            <person name="Lipzen A."/>
            <person name="Sullivan W."/>
            <person name="Andreopoulos W.B."/>
            <person name="Clum A."/>
            <person name="Lindquist E."/>
            <person name="Daum C."/>
            <person name="Ramamoorthy G.K."/>
            <person name="Gryganskyi A."/>
            <person name="Culley D."/>
            <person name="Magnuson J.K."/>
            <person name="James T.Y."/>
            <person name="O'Malley M.A."/>
            <person name="Stajich J.E."/>
            <person name="Spatafora J.W."/>
            <person name="Visel A."/>
            <person name="Grigoriev I.V."/>
        </authorList>
    </citation>
    <scope>NUCLEOTIDE SEQUENCE [LARGE SCALE GENOMIC DNA]</scope>
    <source>
        <strain evidence="13 14">NRRL 2496</strain>
    </source>
</reference>
<evidence type="ECO:0000256" key="8">
    <source>
        <dbReference type="ARBA" id="ARBA00048679"/>
    </source>
</evidence>
<proteinExistence type="inferred from homology"/>
<evidence type="ECO:0000256" key="3">
    <source>
        <dbReference type="ARBA" id="ARBA00022679"/>
    </source>
</evidence>
<dbReference type="PROSITE" id="PS00108">
    <property type="entry name" value="PROTEIN_KINASE_ST"/>
    <property type="match status" value="1"/>
</dbReference>
<keyword evidence="4 9" id="KW-0547">Nucleotide-binding</keyword>
<organism evidence="13 14">
    <name type="scientific">Syncephalastrum racemosum</name>
    <name type="common">Filamentous fungus</name>
    <dbReference type="NCBI Taxonomy" id="13706"/>
    <lineage>
        <taxon>Eukaryota</taxon>
        <taxon>Fungi</taxon>
        <taxon>Fungi incertae sedis</taxon>
        <taxon>Mucoromycota</taxon>
        <taxon>Mucoromycotina</taxon>
        <taxon>Mucoromycetes</taxon>
        <taxon>Mucorales</taxon>
        <taxon>Syncephalastraceae</taxon>
        <taxon>Syncephalastrum</taxon>
    </lineage>
</organism>
<dbReference type="Gene3D" id="1.10.510.10">
    <property type="entry name" value="Transferase(Phosphotransferase) domain 1"/>
    <property type="match status" value="1"/>
</dbReference>
<dbReference type="EC" id="2.7.11.1" evidence="1"/>
<keyword evidence="6 9" id="KW-0067">ATP-binding</keyword>
<dbReference type="AlphaFoldDB" id="A0A1X2HLS8"/>
<feature type="compositionally biased region" description="Low complexity" evidence="11">
    <location>
        <begin position="17"/>
        <end position="39"/>
    </location>
</feature>
<dbReference type="InterPro" id="IPR000719">
    <property type="entry name" value="Prot_kinase_dom"/>
</dbReference>
<evidence type="ECO:0000256" key="1">
    <source>
        <dbReference type="ARBA" id="ARBA00012513"/>
    </source>
</evidence>
<dbReference type="OMA" id="THADCIS"/>
<evidence type="ECO:0000256" key="11">
    <source>
        <dbReference type="SAM" id="MobiDB-lite"/>
    </source>
</evidence>
<evidence type="ECO:0000256" key="4">
    <source>
        <dbReference type="ARBA" id="ARBA00022741"/>
    </source>
</evidence>
<feature type="domain" description="Protein kinase" evidence="12">
    <location>
        <begin position="129"/>
        <end position="445"/>
    </location>
</feature>
<dbReference type="STRING" id="13706.A0A1X2HLS8"/>
<dbReference type="InterPro" id="IPR008271">
    <property type="entry name" value="Ser/Thr_kinase_AS"/>
</dbReference>
<dbReference type="Pfam" id="PF00069">
    <property type="entry name" value="Pkinase"/>
    <property type="match status" value="1"/>
</dbReference>
<dbReference type="OrthoDB" id="6513151at2759"/>
<dbReference type="GO" id="GO:0030003">
    <property type="term" value="P:intracellular monoatomic cation homeostasis"/>
    <property type="evidence" value="ECO:0007669"/>
    <property type="project" value="TreeGrafter"/>
</dbReference>
<evidence type="ECO:0000256" key="7">
    <source>
        <dbReference type="ARBA" id="ARBA00047899"/>
    </source>
</evidence>
<keyword evidence="2 10" id="KW-0723">Serine/threonine-protein kinase</keyword>
<evidence type="ECO:0000313" key="14">
    <source>
        <dbReference type="Proteomes" id="UP000242180"/>
    </source>
</evidence>
<evidence type="ECO:0000259" key="12">
    <source>
        <dbReference type="PROSITE" id="PS50011"/>
    </source>
</evidence>
<dbReference type="Proteomes" id="UP000242180">
    <property type="component" value="Unassembled WGS sequence"/>
</dbReference>
<evidence type="ECO:0000313" key="13">
    <source>
        <dbReference type="EMBL" id="ORZ00333.1"/>
    </source>
</evidence>
<dbReference type="PROSITE" id="PS50011">
    <property type="entry name" value="PROTEIN_KINASE_DOM"/>
    <property type="match status" value="1"/>
</dbReference>
<dbReference type="GO" id="GO:0005524">
    <property type="term" value="F:ATP binding"/>
    <property type="evidence" value="ECO:0007669"/>
    <property type="project" value="UniProtKB-UniRule"/>
</dbReference>
<keyword evidence="3" id="KW-0808">Transferase</keyword>
<comment type="similarity">
    <text evidence="10">Belongs to the protein kinase superfamily.</text>
</comment>
<comment type="catalytic activity">
    <reaction evidence="7">
        <text>L-threonyl-[protein] + ATP = O-phospho-L-threonyl-[protein] + ADP + H(+)</text>
        <dbReference type="Rhea" id="RHEA:46608"/>
        <dbReference type="Rhea" id="RHEA-COMP:11060"/>
        <dbReference type="Rhea" id="RHEA-COMP:11605"/>
        <dbReference type="ChEBI" id="CHEBI:15378"/>
        <dbReference type="ChEBI" id="CHEBI:30013"/>
        <dbReference type="ChEBI" id="CHEBI:30616"/>
        <dbReference type="ChEBI" id="CHEBI:61977"/>
        <dbReference type="ChEBI" id="CHEBI:456216"/>
        <dbReference type="EC" id="2.7.11.1"/>
    </reaction>
</comment>
<dbReference type="PANTHER" id="PTHR24343">
    <property type="entry name" value="SERINE/THREONINE KINASE"/>
    <property type="match status" value="1"/>
</dbReference>
<dbReference type="EMBL" id="MCGN01000002">
    <property type="protein sequence ID" value="ORZ00333.1"/>
    <property type="molecule type" value="Genomic_DNA"/>
</dbReference>
<comment type="catalytic activity">
    <reaction evidence="8">
        <text>L-seryl-[protein] + ATP = O-phospho-L-seryl-[protein] + ADP + H(+)</text>
        <dbReference type="Rhea" id="RHEA:17989"/>
        <dbReference type="Rhea" id="RHEA-COMP:9863"/>
        <dbReference type="Rhea" id="RHEA-COMP:11604"/>
        <dbReference type="ChEBI" id="CHEBI:15378"/>
        <dbReference type="ChEBI" id="CHEBI:29999"/>
        <dbReference type="ChEBI" id="CHEBI:30616"/>
        <dbReference type="ChEBI" id="CHEBI:83421"/>
        <dbReference type="ChEBI" id="CHEBI:456216"/>
        <dbReference type="EC" id="2.7.11.1"/>
    </reaction>
</comment>
<feature type="region of interest" description="Disordered" evidence="11">
    <location>
        <begin position="1"/>
        <end position="58"/>
    </location>
</feature>
<accession>A0A1X2HLS8</accession>
<evidence type="ECO:0000256" key="10">
    <source>
        <dbReference type="RuleBase" id="RU000304"/>
    </source>
</evidence>
<dbReference type="InterPro" id="IPR011009">
    <property type="entry name" value="Kinase-like_dom_sf"/>
</dbReference>
<evidence type="ECO:0000256" key="5">
    <source>
        <dbReference type="ARBA" id="ARBA00022777"/>
    </source>
</evidence>
<gene>
    <name evidence="13" type="ORF">BCR43DRAFT_468392</name>
</gene>
<dbReference type="Gene3D" id="3.30.200.20">
    <property type="entry name" value="Phosphorylase Kinase, domain 1"/>
    <property type="match status" value="1"/>
</dbReference>
<dbReference type="PROSITE" id="PS00107">
    <property type="entry name" value="PROTEIN_KINASE_ATP"/>
    <property type="match status" value="1"/>
</dbReference>
<protein>
    <recommendedName>
        <fullName evidence="1">non-specific serine/threonine protein kinase</fullName>
        <ecNumber evidence="1">2.7.11.1</ecNumber>
    </recommendedName>
</protein>
<keyword evidence="14" id="KW-1185">Reference proteome</keyword>
<dbReference type="InterPro" id="IPR017441">
    <property type="entry name" value="Protein_kinase_ATP_BS"/>
</dbReference>
<dbReference type="SMART" id="SM00220">
    <property type="entry name" value="S_TKc"/>
    <property type="match status" value="1"/>
</dbReference>
<dbReference type="SUPFAM" id="SSF56112">
    <property type="entry name" value="Protein kinase-like (PK-like)"/>
    <property type="match status" value="1"/>
</dbReference>
<dbReference type="InParanoid" id="A0A1X2HLS8"/>
<keyword evidence="5 13" id="KW-0418">Kinase</keyword>
<dbReference type="CDD" id="cd13994">
    <property type="entry name" value="STKc_HAL4_like"/>
    <property type="match status" value="1"/>
</dbReference>
<dbReference type="GO" id="GO:0004674">
    <property type="term" value="F:protein serine/threonine kinase activity"/>
    <property type="evidence" value="ECO:0007669"/>
    <property type="project" value="UniProtKB-KW"/>
</dbReference>
<name>A0A1X2HLS8_SYNRA</name>
<comment type="caution">
    <text evidence="13">The sequence shown here is derived from an EMBL/GenBank/DDBJ whole genome shotgun (WGS) entry which is preliminary data.</text>
</comment>
<feature type="binding site" evidence="9">
    <location>
        <position position="163"/>
    </location>
    <ligand>
        <name>ATP</name>
        <dbReference type="ChEBI" id="CHEBI:30616"/>
    </ligand>
</feature>
<dbReference type="PANTHER" id="PTHR24343:SF558">
    <property type="entry name" value="PROTEIN KINASE DOMAIN-CONTAINING PROTEIN"/>
    <property type="match status" value="1"/>
</dbReference>
<dbReference type="GO" id="GO:0005829">
    <property type="term" value="C:cytosol"/>
    <property type="evidence" value="ECO:0007669"/>
    <property type="project" value="TreeGrafter"/>
</dbReference>
<evidence type="ECO:0000256" key="6">
    <source>
        <dbReference type="ARBA" id="ARBA00022840"/>
    </source>
</evidence>
<sequence length="454" mass="51235">MGLFRSVLHPKEAKAGGSSRPSSLRSNSSGNEVSSSKSVHTIPAQHTPHTPPRFQYNQEDGTHTHYIKYAPGNRLVTSLHGIAGFLQRESGKAFNRLPLRAVAASDKNGKTTPTETPRSSDTCLSDKWGTCQEVIGRGAFGIVRIAHKTDPSGGKGERLYAVKEFRKKGSESNKQYVKRLTSEFCIASSLHHRNIVETLDLLPLSESSSAYCEVMEYCNGSDLFNLICDYASNGLEVPEANCFFKQMVRGVAYMHSLGIAHRDLKPENLLLTVDGCLKISDFGGAECFRPAHQPDVLHYCKGVCGSEPYISPEEYGSQEYDPRLVDVWSCAIVYMAMRTGNHLWQVARKGDDDNYDRYLKFRRLVEEERENAIRERREKYLNQQPNEKEAGIQKARDAIRKRAKECGIDIFEGLEFGAKKLIYRMLDPNPQKRIQINQVMENDWFSRVYCCKSA</sequence>
<evidence type="ECO:0000256" key="2">
    <source>
        <dbReference type="ARBA" id="ARBA00022527"/>
    </source>
</evidence>
<dbReference type="FunCoup" id="A0A1X2HLS8">
    <property type="interactions" value="100"/>
</dbReference>
<evidence type="ECO:0000256" key="9">
    <source>
        <dbReference type="PROSITE-ProRule" id="PRU10141"/>
    </source>
</evidence>